<evidence type="ECO:0000313" key="2">
    <source>
        <dbReference type="EMBL" id="CAF4637035.1"/>
    </source>
</evidence>
<gene>
    <name evidence="2" type="ORF">QYT958_LOCUS13867</name>
</gene>
<dbReference type="Proteomes" id="UP000663848">
    <property type="component" value="Unassembled WGS sequence"/>
</dbReference>
<keyword evidence="1" id="KW-0812">Transmembrane</keyword>
<proteinExistence type="predicted"/>
<sequence>MACLFIGERPREIYAILSLYFMDVLLLILKLYEAKLWSLVIYIHSSLRYLQLVTPNLTRFTIDGPCITPPQNKLDIFSLASVFTRRLSKLRFVYISLPLSESQSDPKEFENEKELLKKLHPLFNDIVFRPRSYYAPGRLIISSIIDTRRTAVRLEMIKFPISIKLTLEQLSNEGSHELFEYFYIYGLYKIFSQLNIRMESLLVNFKYLQVTLNTPKGNNYQFNQFFLSKTKTLIINLTKAFYDRTKSELLLHIRCLILGQSICKQFKSIQLSNFPYLERLKSINLRLVYETAKLYQLIFSNKFRYLYSCSLPRTSYGINNRWTCSLNLRSFQINILDILVYIQILDACPQLIHLKIEVTRRTNEEKPLVINPNKNHSSLRRLGLCCSNSATCNFIDIILSFVPSLE</sequence>
<keyword evidence="1" id="KW-0472">Membrane</keyword>
<accession>A0A821EIZ0</accession>
<protein>
    <submittedName>
        <fullName evidence="2">Uncharacterized protein</fullName>
    </submittedName>
</protein>
<comment type="caution">
    <text evidence="2">The sequence shown here is derived from an EMBL/GenBank/DDBJ whole genome shotgun (WGS) entry which is preliminary data.</text>
</comment>
<feature type="transmembrane region" description="Helical" evidence="1">
    <location>
        <begin position="12"/>
        <end position="32"/>
    </location>
</feature>
<evidence type="ECO:0000313" key="3">
    <source>
        <dbReference type="Proteomes" id="UP000663848"/>
    </source>
</evidence>
<name>A0A821EIZ0_9BILA</name>
<dbReference type="EMBL" id="CAJOBR010001809">
    <property type="protein sequence ID" value="CAF4637035.1"/>
    <property type="molecule type" value="Genomic_DNA"/>
</dbReference>
<evidence type="ECO:0000256" key="1">
    <source>
        <dbReference type="SAM" id="Phobius"/>
    </source>
</evidence>
<keyword evidence="1" id="KW-1133">Transmembrane helix</keyword>
<organism evidence="2 3">
    <name type="scientific">Rotaria socialis</name>
    <dbReference type="NCBI Taxonomy" id="392032"/>
    <lineage>
        <taxon>Eukaryota</taxon>
        <taxon>Metazoa</taxon>
        <taxon>Spiralia</taxon>
        <taxon>Gnathifera</taxon>
        <taxon>Rotifera</taxon>
        <taxon>Eurotatoria</taxon>
        <taxon>Bdelloidea</taxon>
        <taxon>Philodinida</taxon>
        <taxon>Philodinidae</taxon>
        <taxon>Rotaria</taxon>
    </lineage>
</organism>
<reference evidence="2" key="1">
    <citation type="submission" date="2021-02" db="EMBL/GenBank/DDBJ databases">
        <authorList>
            <person name="Nowell W R."/>
        </authorList>
    </citation>
    <scope>NUCLEOTIDE SEQUENCE</scope>
</reference>
<dbReference type="AlphaFoldDB" id="A0A821EIZ0"/>